<evidence type="ECO:0000259" key="3">
    <source>
        <dbReference type="PROSITE" id="PS51677"/>
    </source>
</evidence>
<dbReference type="GO" id="GO:0005975">
    <property type="term" value="P:carbohydrate metabolic process"/>
    <property type="evidence" value="ECO:0007669"/>
    <property type="project" value="InterPro"/>
</dbReference>
<dbReference type="SUPFAM" id="SSF88713">
    <property type="entry name" value="Glycoside hydrolase/deacetylase"/>
    <property type="match status" value="1"/>
</dbReference>
<dbReference type="InterPro" id="IPR050248">
    <property type="entry name" value="Polysacc_deacetylase_ArnD"/>
</dbReference>
<dbReference type="InterPro" id="IPR002509">
    <property type="entry name" value="NODB_dom"/>
</dbReference>
<dbReference type="Pfam" id="PF01522">
    <property type="entry name" value="Polysacc_deac_1"/>
    <property type="match status" value="1"/>
</dbReference>
<keyword evidence="1" id="KW-0479">Metal-binding</keyword>
<dbReference type="GO" id="GO:0016020">
    <property type="term" value="C:membrane"/>
    <property type="evidence" value="ECO:0007669"/>
    <property type="project" value="TreeGrafter"/>
</dbReference>
<evidence type="ECO:0000256" key="2">
    <source>
        <dbReference type="ARBA" id="ARBA00022801"/>
    </source>
</evidence>
<evidence type="ECO:0000256" key="1">
    <source>
        <dbReference type="ARBA" id="ARBA00022723"/>
    </source>
</evidence>
<sequence length="183" mass="20283">MARQRSLQSKKPRSTALISAVALVLGLTTVPFTFQDITVAAAGIITHKADISHEKGSSPWPKYGEKPETNTPEIRKWVKMVDWSKVPKLPVRKAKSPGDPPECPSHIEEKDCWWTCSGCFAPDDIVECPGKNAWGLTFDDGPEPGTTENLFEVLKEKNVTATFFVTGMKSSRAPWLLQETIDQ</sequence>
<feature type="non-terminal residue" evidence="4">
    <location>
        <position position="183"/>
    </location>
</feature>
<dbReference type="GO" id="GO:0004099">
    <property type="term" value="F:chitin deacetylase activity"/>
    <property type="evidence" value="ECO:0007669"/>
    <property type="project" value="TreeGrafter"/>
</dbReference>
<dbReference type="Proteomes" id="UP000780801">
    <property type="component" value="Unassembled WGS sequence"/>
</dbReference>
<accession>A0A9P6KHC7</accession>
<organism evidence="4 5">
    <name type="scientific">Lunasporangiospora selenospora</name>
    <dbReference type="NCBI Taxonomy" id="979761"/>
    <lineage>
        <taxon>Eukaryota</taxon>
        <taxon>Fungi</taxon>
        <taxon>Fungi incertae sedis</taxon>
        <taxon>Mucoromycota</taxon>
        <taxon>Mortierellomycotina</taxon>
        <taxon>Mortierellomycetes</taxon>
        <taxon>Mortierellales</taxon>
        <taxon>Mortierellaceae</taxon>
        <taxon>Lunasporangiospora</taxon>
    </lineage>
</organism>
<dbReference type="PROSITE" id="PS51677">
    <property type="entry name" value="NODB"/>
    <property type="match status" value="1"/>
</dbReference>
<comment type="caution">
    <text evidence="4">The sequence shown here is derived from an EMBL/GenBank/DDBJ whole genome shotgun (WGS) entry which is preliminary data.</text>
</comment>
<keyword evidence="2" id="KW-0378">Hydrolase</keyword>
<proteinExistence type="predicted"/>
<dbReference type="GO" id="GO:0046872">
    <property type="term" value="F:metal ion binding"/>
    <property type="evidence" value="ECO:0007669"/>
    <property type="project" value="UniProtKB-KW"/>
</dbReference>
<evidence type="ECO:0000313" key="4">
    <source>
        <dbReference type="EMBL" id="KAF9584981.1"/>
    </source>
</evidence>
<evidence type="ECO:0000313" key="5">
    <source>
        <dbReference type="Proteomes" id="UP000780801"/>
    </source>
</evidence>
<feature type="domain" description="NodB homology" evidence="3">
    <location>
        <begin position="132"/>
        <end position="183"/>
    </location>
</feature>
<gene>
    <name evidence="4" type="primary">CDA2_9</name>
    <name evidence="4" type="ORF">BGW38_004389</name>
</gene>
<reference evidence="4" key="1">
    <citation type="journal article" date="2020" name="Fungal Divers.">
        <title>Resolving the Mortierellaceae phylogeny through synthesis of multi-gene phylogenetics and phylogenomics.</title>
        <authorList>
            <person name="Vandepol N."/>
            <person name="Liber J."/>
            <person name="Desiro A."/>
            <person name="Na H."/>
            <person name="Kennedy M."/>
            <person name="Barry K."/>
            <person name="Grigoriev I.V."/>
            <person name="Miller A.N."/>
            <person name="O'Donnell K."/>
            <person name="Stajich J.E."/>
            <person name="Bonito G."/>
        </authorList>
    </citation>
    <scope>NUCLEOTIDE SEQUENCE</scope>
    <source>
        <strain evidence="4">KOD1015</strain>
    </source>
</reference>
<protein>
    <submittedName>
        <fullName evidence="4">Chitin deacetylase</fullName>
    </submittedName>
</protein>
<dbReference type="EMBL" id="JAABOA010000281">
    <property type="protein sequence ID" value="KAF9584981.1"/>
    <property type="molecule type" value="Genomic_DNA"/>
</dbReference>
<dbReference type="OrthoDB" id="407355at2759"/>
<dbReference type="GO" id="GO:0009272">
    <property type="term" value="P:fungal-type cell wall biogenesis"/>
    <property type="evidence" value="ECO:0007669"/>
    <property type="project" value="UniProtKB-ARBA"/>
</dbReference>
<name>A0A9P6KHC7_9FUNG</name>
<dbReference type="InterPro" id="IPR011330">
    <property type="entry name" value="Glyco_hydro/deAcase_b/a-brl"/>
</dbReference>
<dbReference type="AlphaFoldDB" id="A0A9P6KHC7"/>
<dbReference type="PANTHER" id="PTHR10587:SF133">
    <property type="entry name" value="CHITIN DEACETYLASE 1-RELATED"/>
    <property type="match status" value="1"/>
</dbReference>
<dbReference type="PANTHER" id="PTHR10587">
    <property type="entry name" value="GLYCOSYL TRANSFERASE-RELATED"/>
    <property type="match status" value="1"/>
</dbReference>
<keyword evidence="5" id="KW-1185">Reference proteome</keyword>
<dbReference type="Gene3D" id="3.20.20.370">
    <property type="entry name" value="Glycoside hydrolase/deacetylase"/>
    <property type="match status" value="1"/>
</dbReference>